<reference evidence="3 4" key="1">
    <citation type="submission" date="2014-11" db="EMBL/GenBank/DDBJ databases">
        <title>Symbiosis island explosion on the genome of extra-slow-growing strains of soybean bradyrhizobia with massive insertion sequences.</title>
        <authorList>
            <person name="Iida T."/>
            <person name="Minamisawa K."/>
        </authorList>
    </citation>
    <scope>NUCLEOTIDE SEQUENCE [LARGE SCALE GENOMIC DNA]</scope>
    <source>
        <strain evidence="3 4">NK6</strain>
    </source>
</reference>
<feature type="domain" description="Tc1-like transposase DDE" evidence="2">
    <location>
        <begin position="565"/>
        <end position="709"/>
    </location>
</feature>
<accession>A0A0E4BUA3</accession>
<dbReference type="InterPro" id="IPR012337">
    <property type="entry name" value="RNaseH-like_sf"/>
</dbReference>
<protein>
    <recommendedName>
        <fullName evidence="2">Tc1-like transposase DDE domain-containing protein</fullName>
    </recommendedName>
</protein>
<gene>
    <name evidence="3" type="ORF">NK6_7160</name>
</gene>
<dbReference type="InterPro" id="IPR009057">
    <property type="entry name" value="Homeodomain-like_sf"/>
</dbReference>
<dbReference type="Pfam" id="PF13358">
    <property type="entry name" value="DDE_3"/>
    <property type="match status" value="1"/>
</dbReference>
<feature type="transmembrane region" description="Helical" evidence="1">
    <location>
        <begin position="277"/>
        <end position="296"/>
    </location>
</feature>
<evidence type="ECO:0000259" key="2">
    <source>
        <dbReference type="Pfam" id="PF13358"/>
    </source>
</evidence>
<keyword evidence="1" id="KW-0472">Membrane</keyword>
<proteinExistence type="predicted"/>
<keyword evidence="1" id="KW-1133">Transmembrane helix</keyword>
<feature type="transmembrane region" description="Helical" evidence="1">
    <location>
        <begin position="81"/>
        <end position="100"/>
    </location>
</feature>
<dbReference type="InterPro" id="IPR052702">
    <property type="entry name" value="MscS-like_channel"/>
</dbReference>
<feature type="transmembrane region" description="Helical" evidence="1">
    <location>
        <begin position="244"/>
        <end position="265"/>
    </location>
</feature>
<sequence length="746" mass="82449">MTITVLGMLAAVSFLPVLLTPIPAMVDYPNHLARMYILSQSGTPNANPHYEVAWAFYPNLGMDLLVPQMARLMSVESATRLFLLLSQLLIVGGALLLEWARKGRVHLAGFAALAFLYCLPFSWGFVNFEFGLGLALCGIAVYLMLAEGPWPARFAVNAIFVAALYAAHFFSLGIYGATLGLFELWRIRHQGISYRVAAARLGALAIPALVLFAIMQVTAGSIGSEGTSWFLGFKPIWPLRIMNGYSLTVSAMTGLALMISLLFAARRGVLKLEPAGIWLAIGFALLYLVIPSKLFGTSFVDLRVIPAAALILPAFCSLSLPSRAWGMAALAVISGITLINLAVVLAVWLPYRADYAAIVASFHKIDRGSRVLIGSTGDAGDPPFADLTSYPMFYAPTLAVHYANAFVPNLFTEAGKQPVRAREAVRRLAVLLAADGRSTRSIAKEVGVQPRIVSLWRHRYADHGLEGLQDKPRPGKQPIYTKTTDKRILKLLDKPPPQGFARWTGPLLAEALGDVDVQYVWRFLRSHKIDLVARKSWCESNDPNFTAKAADVVGLYVAPPAKAIVLCVDEKPSIQALERAQGYLKLPNGRALTGQSHDYKRHGTTTLFAALEVATGKIIATHSKRRRRVEFLDFMNSVTAAFPNRKLHVILDNLNTHKKNEDWLKAHPNVQFHFTPTSASWLNQVEVWFSILQGQSLSGTSFTSLKQLQEHIDAYVNAYNDRAEPFVWTKKKVRQRRFKGRRITQL</sequence>
<dbReference type="PANTHER" id="PTHR30347:SF1">
    <property type="entry name" value="MECHANOSENSITIVE CHANNEL MSCK"/>
    <property type="match status" value="1"/>
</dbReference>
<feature type="transmembrane region" description="Helical" evidence="1">
    <location>
        <begin position="112"/>
        <end position="145"/>
    </location>
</feature>
<keyword evidence="1" id="KW-0812">Transmembrane</keyword>
<name>A0A0E4BUA3_9BRAD</name>
<evidence type="ECO:0000313" key="3">
    <source>
        <dbReference type="EMBL" id="BAR60311.1"/>
    </source>
</evidence>
<evidence type="ECO:0000256" key="1">
    <source>
        <dbReference type="SAM" id="Phobius"/>
    </source>
</evidence>
<feature type="transmembrane region" description="Helical" evidence="1">
    <location>
        <begin position="157"/>
        <end position="182"/>
    </location>
</feature>
<feature type="transmembrane region" description="Helical" evidence="1">
    <location>
        <begin position="302"/>
        <end position="320"/>
    </location>
</feature>
<dbReference type="AlphaFoldDB" id="A0A0E4BUA3"/>
<dbReference type="PANTHER" id="PTHR30347">
    <property type="entry name" value="POTASSIUM CHANNEL RELATED"/>
    <property type="match status" value="1"/>
</dbReference>
<evidence type="ECO:0000313" key="4">
    <source>
        <dbReference type="Proteomes" id="UP000063308"/>
    </source>
</evidence>
<feature type="transmembrane region" description="Helical" evidence="1">
    <location>
        <begin position="203"/>
        <end position="224"/>
    </location>
</feature>
<dbReference type="InterPro" id="IPR047655">
    <property type="entry name" value="Transpos_IS630-like"/>
</dbReference>
<dbReference type="EMBL" id="AP014685">
    <property type="protein sequence ID" value="BAR60311.1"/>
    <property type="molecule type" value="Genomic_DNA"/>
</dbReference>
<dbReference type="SUPFAM" id="SSF53098">
    <property type="entry name" value="Ribonuclease H-like"/>
    <property type="match status" value="1"/>
</dbReference>
<dbReference type="SUPFAM" id="SSF46689">
    <property type="entry name" value="Homeodomain-like"/>
    <property type="match status" value="1"/>
</dbReference>
<organism evidence="3 4">
    <name type="scientific">Bradyrhizobium diazoefficiens</name>
    <dbReference type="NCBI Taxonomy" id="1355477"/>
    <lineage>
        <taxon>Bacteria</taxon>
        <taxon>Pseudomonadati</taxon>
        <taxon>Pseudomonadota</taxon>
        <taxon>Alphaproteobacteria</taxon>
        <taxon>Hyphomicrobiales</taxon>
        <taxon>Nitrobacteraceae</taxon>
        <taxon>Bradyrhizobium</taxon>
    </lineage>
</organism>
<dbReference type="Proteomes" id="UP000063308">
    <property type="component" value="Chromosome"/>
</dbReference>
<dbReference type="Pfam" id="PF13565">
    <property type="entry name" value="HTH_32"/>
    <property type="match status" value="1"/>
</dbReference>
<feature type="transmembrane region" description="Helical" evidence="1">
    <location>
        <begin position="327"/>
        <end position="351"/>
    </location>
</feature>
<dbReference type="InterPro" id="IPR038717">
    <property type="entry name" value="Tc1-like_DDE_dom"/>
</dbReference>
<dbReference type="NCBIfam" id="NF033545">
    <property type="entry name" value="transpos_IS630"/>
    <property type="match status" value="1"/>
</dbReference>